<proteinExistence type="predicted"/>
<sequence length="628" mass="66164">MGDVIRARRTRSSTRVRCVLAVLLSIALTWAGPPASAASPGGAITVDPSQQPHRKVTLDELPVPPTAPSTAAGSCTAAINPHGTGCVSPAWGALGAAGTYWPSSRYVLVGAVLTGAPTTGPAAIYTGPQVLLAHTDGATFPNGDGWKCLTCGVANPAAFSENANFTYPINGFHDGHRALAGASVIDCGAYEFADRRCTPTQLHAYPLYWDDGTGKPGALREPRLNPDDTHIGFNYAVTAGGAYDEFAFMGTLNFDRANGRYDIDKVRMLFNPSLSFQPYAVDNGQLRFQPAGMIGEFRGWTANGTAALGIQSAESDGIDAWATDNATGRSRLLTRHAQYTDPMAPSPDGRYLLSEQVLGSGRLDFISGMQGIAPLTDQAGTTGHISGIRNNGQRRFFLPYVVDLGSGRSQQLDPGGDPGWNAAADPAWLADSTGAVWAENLVTAPACGAGNPLPCPVSREPGGRHSRVMIARFTDTAPTAPIAVPPAPEATWGIAYHPGDPMPTRPHLPAGTYTLPGKRSGTAQVVVTEDAAAARIMRIQVSYNDFSDIPDSTLNGTESVQRVTDAAISAYTWHEDLRMSGQHQGTKKTSEPDGFTLSPAVLQNDFQATGTMTTTIDGHVYTQPANGT</sequence>
<evidence type="ECO:0000256" key="1">
    <source>
        <dbReference type="SAM" id="SignalP"/>
    </source>
</evidence>
<name>A0ABW6RTT5_9NOCA</name>
<dbReference type="EMBL" id="JBIAQY010000002">
    <property type="protein sequence ID" value="MFF3567423.1"/>
    <property type="molecule type" value="Genomic_DNA"/>
</dbReference>
<keyword evidence="1" id="KW-0732">Signal</keyword>
<feature type="chain" id="PRO_5045419960" evidence="1">
    <location>
        <begin position="38"/>
        <end position="628"/>
    </location>
</feature>
<comment type="caution">
    <text evidence="2">The sequence shown here is derived from an EMBL/GenBank/DDBJ whole genome shotgun (WGS) entry which is preliminary data.</text>
</comment>
<evidence type="ECO:0000313" key="3">
    <source>
        <dbReference type="Proteomes" id="UP001601992"/>
    </source>
</evidence>
<reference evidence="2 3" key="1">
    <citation type="submission" date="2024-10" db="EMBL/GenBank/DDBJ databases">
        <title>The Natural Products Discovery Center: Release of the First 8490 Sequenced Strains for Exploring Actinobacteria Biosynthetic Diversity.</title>
        <authorList>
            <person name="Kalkreuter E."/>
            <person name="Kautsar S.A."/>
            <person name="Yang D."/>
            <person name="Bader C.D."/>
            <person name="Teijaro C.N."/>
            <person name="Fluegel L."/>
            <person name="Davis C.M."/>
            <person name="Simpson J.R."/>
            <person name="Lauterbach L."/>
            <person name="Steele A.D."/>
            <person name="Gui C."/>
            <person name="Meng S."/>
            <person name="Li G."/>
            <person name="Viehrig K."/>
            <person name="Ye F."/>
            <person name="Su P."/>
            <person name="Kiefer A.F."/>
            <person name="Nichols A."/>
            <person name="Cepeda A.J."/>
            <person name="Yan W."/>
            <person name="Fan B."/>
            <person name="Jiang Y."/>
            <person name="Adhikari A."/>
            <person name="Zheng C.-J."/>
            <person name="Schuster L."/>
            <person name="Cowan T.M."/>
            <person name="Smanski M.J."/>
            <person name="Chevrette M.G."/>
            <person name="De Carvalho L.P.S."/>
            <person name="Shen B."/>
        </authorList>
    </citation>
    <scope>NUCLEOTIDE SEQUENCE [LARGE SCALE GENOMIC DNA]</scope>
    <source>
        <strain evidence="2 3">NPDC002593</strain>
    </source>
</reference>
<evidence type="ECO:0000313" key="2">
    <source>
        <dbReference type="EMBL" id="MFF3567423.1"/>
    </source>
</evidence>
<dbReference type="RefSeq" id="WP_051193374.1">
    <property type="nucleotide sequence ID" value="NZ_JBIAQY010000002.1"/>
</dbReference>
<feature type="signal peptide" evidence="1">
    <location>
        <begin position="1"/>
        <end position="37"/>
    </location>
</feature>
<protein>
    <submittedName>
        <fullName evidence="2">Uncharacterized protein</fullName>
    </submittedName>
</protein>
<accession>A0ABW6RTT5</accession>
<dbReference type="Proteomes" id="UP001601992">
    <property type="component" value="Unassembled WGS sequence"/>
</dbReference>
<gene>
    <name evidence="2" type="ORF">ACFYXQ_06530</name>
</gene>
<keyword evidence="3" id="KW-1185">Reference proteome</keyword>
<organism evidence="2 3">
    <name type="scientific">Nocardia jiangxiensis</name>
    <dbReference type="NCBI Taxonomy" id="282685"/>
    <lineage>
        <taxon>Bacteria</taxon>
        <taxon>Bacillati</taxon>
        <taxon>Actinomycetota</taxon>
        <taxon>Actinomycetes</taxon>
        <taxon>Mycobacteriales</taxon>
        <taxon>Nocardiaceae</taxon>
        <taxon>Nocardia</taxon>
    </lineage>
</organism>